<accession>A0A6L5YQG9</accession>
<proteinExistence type="predicted"/>
<comment type="caution">
    <text evidence="2">The sequence shown here is derived from an EMBL/GenBank/DDBJ whole genome shotgun (WGS) entry which is preliminary data.</text>
</comment>
<dbReference type="InterPro" id="IPR029058">
    <property type="entry name" value="AB_hydrolase_fold"/>
</dbReference>
<dbReference type="Pfam" id="PF12146">
    <property type="entry name" value="Hydrolase_4"/>
    <property type="match status" value="1"/>
</dbReference>
<sequence>MKKETFGFLSKDGKTKIYAVKWIPSSGEYKAVLQITHGMIEFVERYQAFASYLTEHGFLVVGHDHLGHGASVASREDWGYFAPKNPSDILIEDMHTLRTMIQKDNPDVPYFMLGHSMGSYMLRKYLAFHNDHLAGAIIMGTGYMPEAVTKAGLITAKLTGALRGGHYRSKMLENLTFGAPYKRYDLTGKDTANSWLTKDAKSVKKYYNDPRCTFRFTANGYQGLAEAVLFSCNQKNIDTYNKALPVFLVSGADDPVGNMGEGVKIVCEMFKKAGIRDVSCKLYANDRHEILNETDKETVYKDILDWMEERKESHQ</sequence>
<gene>
    <name evidence="2" type="ORF">FYJ75_06345</name>
</gene>
<dbReference type="PANTHER" id="PTHR11614">
    <property type="entry name" value="PHOSPHOLIPASE-RELATED"/>
    <property type="match status" value="1"/>
</dbReference>
<dbReference type="SUPFAM" id="SSF53474">
    <property type="entry name" value="alpha/beta-Hydrolases"/>
    <property type="match status" value="1"/>
</dbReference>
<protein>
    <submittedName>
        <fullName evidence="2">Lysophospholipase</fullName>
    </submittedName>
</protein>
<dbReference type="RefSeq" id="WP_154429629.1">
    <property type="nucleotide sequence ID" value="NZ_VUNI01000008.1"/>
</dbReference>
<reference evidence="2 3" key="1">
    <citation type="submission" date="2019-08" db="EMBL/GenBank/DDBJ databases">
        <title>In-depth cultivation of the pig gut microbiome towards novel bacterial diversity and tailored functional studies.</title>
        <authorList>
            <person name="Wylensek D."/>
            <person name="Hitch T.C.A."/>
            <person name="Clavel T."/>
        </authorList>
    </citation>
    <scope>NUCLEOTIDE SEQUENCE [LARGE SCALE GENOMIC DNA]</scope>
    <source>
        <strain evidence="2 3">MUC/MUC-530-WT-4D</strain>
    </source>
</reference>
<dbReference type="InterPro" id="IPR022742">
    <property type="entry name" value="Hydrolase_4"/>
</dbReference>
<dbReference type="Proteomes" id="UP000474024">
    <property type="component" value="Unassembled WGS sequence"/>
</dbReference>
<evidence type="ECO:0000313" key="2">
    <source>
        <dbReference type="EMBL" id="MST74660.1"/>
    </source>
</evidence>
<dbReference type="AlphaFoldDB" id="A0A6L5YQG9"/>
<name>A0A6L5YQG9_9FIRM</name>
<dbReference type="Gene3D" id="3.40.50.1820">
    <property type="entry name" value="alpha/beta hydrolase"/>
    <property type="match status" value="1"/>
</dbReference>
<dbReference type="EMBL" id="VUNI01000008">
    <property type="protein sequence ID" value="MST74660.1"/>
    <property type="molecule type" value="Genomic_DNA"/>
</dbReference>
<organism evidence="2 3">
    <name type="scientific">Roseburia porci</name>
    <dbReference type="NCBI Taxonomy" id="2605790"/>
    <lineage>
        <taxon>Bacteria</taxon>
        <taxon>Bacillati</taxon>
        <taxon>Bacillota</taxon>
        <taxon>Clostridia</taxon>
        <taxon>Lachnospirales</taxon>
        <taxon>Lachnospiraceae</taxon>
        <taxon>Roseburia</taxon>
    </lineage>
</organism>
<keyword evidence="3" id="KW-1185">Reference proteome</keyword>
<dbReference type="InterPro" id="IPR051044">
    <property type="entry name" value="MAG_DAG_Lipase"/>
</dbReference>
<feature type="domain" description="Serine aminopeptidase S33" evidence="1">
    <location>
        <begin position="28"/>
        <end position="295"/>
    </location>
</feature>
<evidence type="ECO:0000313" key="3">
    <source>
        <dbReference type="Proteomes" id="UP000474024"/>
    </source>
</evidence>
<evidence type="ECO:0000259" key="1">
    <source>
        <dbReference type="Pfam" id="PF12146"/>
    </source>
</evidence>